<evidence type="ECO:0000313" key="12">
    <source>
        <dbReference type="EMBL" id="ORC22050.1"/>
    </source>
</evidence>
<dbReference type="AlphaFoldDB" id="A0A1Y1RRN6"/>
<evidence type="ECO:0000259" key="11">
    <source>
        <dbReference type="PROSITE" id="PS50156"/>
    </source>
</evidence>
<dbReference type="GO" id="GO:0015450">
    <property type="term" value="F:protein-transporting ATPase activity"/>
    <property type="evidence" value="ECO:0007669"/>
    <property type="project" value="InterPro"/>
</dbReference>
<feature type="transmembrane region" description="Helical" evidence="9">
    <location>
        <begin position="340"/>
        <end position="358"/>
    </location>
</feature>
<evidence type="ECO:0000256" key="2">
    <source>
        <dbReference type="ARBA" id="ARBA00022448"/>
    </source>
</evidence>
<keyword evidence="5 9" id="KW-0653">Protein transport</keyword>
<feature type="transmembrane region" description="Helical" evidence="9">
    <location>
        <begin position="445"/>
        <end position="462"/>
    </location>
</feature>
<dbReference type="HAMAP" id="MF_01463_B">
    <property type="entry name" value="SecD_B"/>
    <property type="match status" value="1"/>
</dbReference>
<dbReference type="Pfam" id="PF02355">
    <property type="entry name" value="SecD_SecF_C"/>
    <property type="match status" value="1"/>
</dbReference>
<evidence type="ECO:0000256" key="7">
    <source>
        <dbReference type="ARBA" id="ARBA00023010"/>
    </source>
</evidence>
<dbReference type="GO" id="GO:0043952">
    <property type="term" value="P:protein transport by the Sec complex"/>
    <property type="evidence" value="ECO:0007669"/>
    <property type="project" value="UniProtKB-UniRule"/>
</dbReference>
<keyword evidence="13" id="KW-1185">Reference proteome</keyword>
<dbReference type="Proteomes" id="UP000192359">
    <property type="component" value="Unassembled WGS sequence"/>
</dbReference>
<dbReference type="InterPro" id="IPR048631">
    <property type="entry name" value="SecD_1st"/>
</dbReference>
<dbReference type="PROSITE" id="PS50156">
    <property type="entry name" value="SSD"/>
    <property type="match status" value="1"/>
</dbReference>
<reference evidence="12 13" key="1">
    <citation type="submission" date="2016-05" db="EMBL/GenBank/DDBJ databases">
        <title>Draft genome sequence of a porcine commensal Rothia nasimurium.</title>
        <authorList>
            <person name="Gaiser R.A."/>
            <person name="Van Baarlen P."/>
            <person name="Wells J.M."/>
        </authorList>
    </citation>
    <scope>NUCLEOTIDE SEQUENCE [LARGE SCALE GENOMIC DNA]</scope>
    <source>
        <strain evidence="12 13">PT-32</strain>
    </source>
</reference>
<evidence type="ECO:0000256" key="10">
    <source>
        <dbReference type="SAM" id="MobiDB-lite"/>
    </source>
</evidence>
<comment type="caution">
    <text evidence="12">The sequence shown here is derived from an EMBL/GenBank/DDBJ whole genome shotgun (WGS) entry which is preliminary data.</text>
</comment>
<evidence type="ECO:0000256" key="1">
    <source>
        <dbReference type="ARBA" id="ARBA00004651"/>
    </source>
</evidence>
<dbReference type="Pfam" id="PF21760">
    <property type="entry name" value="SecD_1st"/>
    <property type="match status" value="1"/>
</dbReference>
<comment type="similarity">
    <text evidence="9">Belongs to the SecD/SecF family. SecD subfamily.</text>
</comment>
<dbReference type="InterPro" id="IPR048634">
    <property type="entry name" value="SecD_SecF_C"/>
</dbReference>
<comment type="subcellular location">
    <subcellularLocation>
        <location evidence="1 9">Cell membrane</location>
        <topology evidence="1 9">Multi-pass membrane protein</topology>
    </subcellularLocation>
</comment>
<feature type="domain" description="SSD" evidence="11">
    <location>
        <begin position="363"/>
        <end position="494"/>
    </location>
</feature>
<feature type="region of interest" description="Disordered" evidence="10">
    <location>
        <begin position="527"/>
        <end position="580"/>
    </location>
</feature>
<accession>A0A1Y1RRN6</accession>
<dbReference type="NCBIfam" id="TIGR01129">
    <property type="entry name" value="secD"/>
    <property type="match status" value="1"/>
</dbReference>
<dbReference type="InterPro" id="IPR005791">
    <property type="entry name" value="SecD"/>
</dbReference>
<keyword evidence="3 9" id="KW-1003">Cell membrane</keyword>
<feature type="compositionally biased region" description="Basic and acidic residues" evidence="10">
    <location>
        <begin position="540"/>
        <end position="549"/>
    </location>
</feature>
<feature type="transmembrane region" description="Helical" evidence="9">
    <location>
        <begin position="365"/>
        <end position="389"/>
    </location>
</feature>
<dbReference type="Gene3D" id="3.30.70.3220">
    <property type="match status" value="1"/>
</dbReference>
<evidence type="ECO:0000313" key="13">
    <source>
        <dbReference type="Proteomes" id="UP000192359"/>
    </source>
</evidence>
<dbReference type="InterPro" id="IPR055344">
    <property type="entry name" value="SecD_SecF_C_bact"/>
</dbReference>
<dbReference type="InterPro" id="IPR022813">
    <property type="entry name" value="SecD/SecF_arch_bac"/>
</dbReference>
<comment type="subunit">
    <text evidence="9">Forms a complex with SecF. Part of the essential Sec protein translocation apparatus which comprises SecA, SecYEG and auxiliary proteins SecDF. Other proteins may also be involved.</text>
</comment>
<dbReference type="PANTHER" id="PTHR30081">
    <property type="entry name" value="PROTEIN-EXPORT MEMBRANE PROTEIN SEC"/>
    <property type="match status" value="1"/>
</dbReference>
<evidence type="ECO:0000256" key="6">
    <source>
        <dbReference type="ARBA" id="ARBA00022989"/>
    </source>
</evidence>
<dbReference type="InterPro" id="IPR000731">
    <property type="entry name" value="SSD"/>
</dbReference>
<evidence type="ECO:0000256" key="5">
    <source>
        <dbReference type="ARBA" id="ARBA00022927"/>
    </source>
</evidence>
<comment type="caution">
    <text evidence="9">Lacks conserved residue(s) required for the propagation of feature annotation.</text>
</comment>
<dbReference type="GO" id="GO:0006605">
    <property type="term" value="P:protein targeting"/>
    <property type="evidence" value="ECO:0007669"/>
    <property type="project" value="UniProtKB-UniRule"/>
</dbReference>
<dbReference type="GO" id="GO:0065002">
    <property type="term" value="P:intracellular protein transmembrane transport"/>
    <property type="evidence" value="ECO:0007669"/>
    <property type="project" value="UniProtKB-UniRule"/>
</dbReference>
<proteinExistence type="inferred from homology"/>
<comment type="function">
    <text evidence="9">Part of the Sec protein translocase complex. Interacts with the SecYEG preprotein conducting channel. SecDF uses the proton motive force (PMF) to complete protein translocation after the ATP-dependent function of SecA.</text>
</comment>
<evidence type="ECO:0000256" key="8">
    <source>
        <dbReference type="ARBA" id="ARBA00023136"/>
    </source>
</evidence>
<dbReference type="Gene3D" id="3.30.1360.200">
    <property type="match status" value="1"/>
</dbReference>
<gene>
    <name evidence="9" type="primary">secD</name>
    <name evidence="12" type="ORF">A7979_00585</name>
</gene>
<organism evidence="12 13">
    <name type="scientific">Rothia nasimurium</name>
    <dbReference type="NCBI Taxonomy" id="85336"/>
    <lineage>
        <taxon>Bacteria</taxon>
        <taxon>Bacillati</taxon>
        <taxon>Actinomycetota</taxon>
        <taxon>Actinomycetes</taxon>
        <taxon>Micrococcales</taxon>
        <taxon>Micrococcaceae</taxon>
        <taxon>Rothia</taxon>
    </lineage>
</organism>
<dbReference type="EMBL" id="LXWF01000011">
    <property type="protein sequence ID" value="ORC22050.1"/>
    <property type="molecule type" value="Genomic_DNA"/>
</dbReference>
<dbReference type="RefSeq" id="WP_083091101.1">
    <property type="nucleotide sequence ID" value="NZ_LXWF01000011.1"/>
</dbReference>
<keyword evidence="7 9" id="KW-0811">Translocation</keyword>
<dbReference type="OrthoDB" id="5240379at2"/>
<dbReference type="SUPFAM" id="SSF82866">
    <property type="entry name" value="Multidrug efflux transporter AcrB transmembrane domain"/>
    <property type="match status" value="1"/>
</dbReference>
<evidence type="ECO:0000256" key="4">
    <source>
        <dbReference type="ARBA" id="ARBA00022692"/>
    </source>
</evidence>
<sequence>MAQPARAAKARGALASMVLVLLVLAGGIFGTTFSGGTWLPKLALDLSGGTQLILAPQVNDAEGGAISTEQLDQAVEIIRQRVDGSGVAEAEVTTQSGQNVVVSVPGTLSAETRNLIQTSAQMNFRAVITADAPQAVTDDAAAAEEDLPQPTAEPTNGSDQNWLTPELWRQYEALDCTNPANVDTSSQNPDQAIVACATDGTEKFVLGPIEINGTDIDTASYSQAASSTGMPTGQWGVNIVFNQAATETFKDVTTRLNQIRGTNPSDPRARFAIMLDGQVLSSPVTQAVITNGQPQITGNFTEEQASNLAEQLKYGALPISFTIQSEQQISATLGADQLKMGLIAGLIGLLLVFIYSLFQYRLVGLVNIISILVAGLLSYGIIVLLGHLMNYRLSLAGVAGLIVSIGLMADSFIVYFERIRDEIRAGRTIPAAIDHGWLRAKRTILASKAVNLLAAVVLYFASVGNVRGFAFTLGLTAISDLIITFLFIHPLMVLLGQKPYFYNGGRFSGMDPVSLGATPLYRGAGRVRKPEDTETGLSLAERKRRERLASESQQNEGTTTPPTASAAVGSAHAQEANHGE</sequence>
<feature type="transmembrane region" description="Helical" evidence="9">
    <location>
        <begin position="468"/>
        <end position="488"/>
    </location>
</feature>
<keyword evidence="4 9" id="KW-0812">Transmembrane</keyword>
<dbReference type="Pfam" id="PF22599">
    <property type="entry name" value="SecDF_P1_head"/>
    <property type="match status" value="1"/>
</dbReference>
<feature type="transmembrane region" description="Helical" evidence="9">
    <location>
        <begin position="395"/>
        <end position="416"/>
    </location>
</feature>
<keyword evidence="8 9" id="KW-0472">Membrane</keyword>
<name>A0A1Y1RRN6_9MICC</name>
<dbReference type="PANTHER" id="PTHR30081:SF1">
    <property type="entry name" value="PROTEIN TRANSLOCASE SUBUNIT SECD"/>
    <property type="match status" value="1"/>
</dbReference>
<keyword evidence="6 9" id="KW-1133">Transmembrane helix</keyword>
<keyword evidence="2 9" id="KW-0813">Transport</keyword>
<evidence type="ECO:0000256" key="3">
    <source>
        <dbReference type="ARBA" id="ARBA00022475"/>
    </source>
</evidence>
<feature type="compositionally biased region" description="Polar residues" evidence="10">
    <location>
        <begin position="550"/>
        <end position="563"/>
    </location>
</feature>
<evidence type="ECO:0000256" key="9">
    <source>
        <dbReference type="HAMAP-Rule" id="MF_01463"/>
    </source>
</evidence>
<dbReference type="InterPro" id="IPR054384">
    <property type="entry name" value="SecDF_P1_head"/>
</dbReference>
<dbReference type="GO" id="GO:0005886">
    <property type="term" value="C:plasma membrane"/>
    <property type="evidence" value="ECO:0007669"/>
    <property type="project" value="UniProtKB-SubCell"/>
</dbReference>
<protein>
    <recommendedName>
        <fullName evidence="9">Protein translocase subunit SecD</fullName>
    </recommendedName>
</protein>
<dbReference type="NCBIfam" id="TIGR00916">
    <property type="entry name" value="2A0604s01"/>
    <property type="match status" value="1"/>
</dbReference>